<evidence type="ECO:0000256" key="1">
    <source>
        <dbReference type="ARBA" id="ARBA00004196"/>
    </source>
</evidence>
<comment type="similarity">
    <text evidence="4">Belongs to the polygalacturonase-inhibiting protein family.</text>
</comment>
<dbReference type="STRING" id="3218.A0A2K1IY96"/>
<evidence type="ECO:0000256" key="3">
    <source>
        <dbReference type="ARBA" id="ARBA00022737"/>
    </source>
</evidence>
<dbReference type="SUPFAM" id="SSF52058">
    <property type="entry name" value="L domain-like"/>
    <property type="match status" value="1"/>
</dbReference>
<name>A0A2K1IY96_PHYPA</name>
<protein>
    <recommendedName>
        <fullName evidence="5">Leucine-rich repeat-containing N-terminal plant-type domain-containing protein</fullName>
    </recommendedName>
</protein>
<evidence type="ECO:0000256" key="4">
    <source>
        <dbReference type="ARBA" id="ARBA00038043"/>
    </source>
</evidence>
<dbReference type="EnsemblPlants" id="Pp3c19_13129V3.1">
    <property type="protein sequence ID" value="Pp3c19_13129V3.1"/>
    <property type="gene ID" value="Pp3c19_13129"/>
</dbReference>
<organism evidence="6">
    <name type="scientific">Physcomitrium patens</name>
    <name type="common">Spreading-leaved earth moss</name>
    <name type="synonym">Physcomitrella patens</name>
    <dbReference type="NCBI Taxonomy" id="3218"/>
    <lineage>
        <taxon>Eukaryota</taxon>
        <taxon>Viridiplantae</taxon>
        <taxon>Streptophyta</taxon>
        <taxon>Embryophyta</taxon>
        <taxon>Bryophyta</taxon>
        <taxon>Bryophytina</taxon>
        <taxon>Bryopsida</taxon>
        <taxon>Funariidae</taxon>
        <taxon>Funariales</taxon>
        <taxon>Funariaceae</taxon>
        <taxon>Physcomitrium</taxon>
    </lineage>
</organism>
<dbReference type="InterPro" id="IPR001611">
    <property type="entry name" value="Leu-rich_rpt"/>
</dbReference>
<dbReference type="EMBL" id="ABEU02000019">
    <property type="protein sequence ID" value="PNR34248.1"/>
    <property type="molecule type" value="Genomic_DNA"/>
</dbReference>
<keyword evidence="2" id="KW-0433">Leucine-rich repeat</keyword>
<dbReference type="Pfam" id="PF08263">
    <property type="entry name" value="LRRNT_2"/>
    <property type="match status" value="1"/>
</dbReference>
<reference evidence="6 8" key="1">
    <citation type="journal article" date="2008" name="Science">
        <title>The Physcomitrella genome reveals evolutionary insights into the conquest of land by plants.</title>
        <authorList>
            <person name="Rensing S."/>
            <person name="Lang D."/>
            <person name="Zimmer A."/>
            <person name="Terry A."/>
            <person name="Salamov A."/>
            <person name="Shapiro H."/>
            <person name="Nishiyama T."/>
            <person name="Perroud P.-F."/>
            <person name="Lindquist E."/>
            <person name="Kamisugi Y."/>
            <person name="Tanahashi T."/>
            <person name="Sakakibara K."/>
            <person name="Fujita T."/>
            <person name="Oishi K."/>
            <person name="Shin-I T."/>
            <person name="Kuroki Y."/>
            <person name="Toyoda A."/>
            <person name="Suzuki Y."/>
            <person name="Hashimoto A."/>
            <person name="Yamaguchi K."/>
            <person name="Sugano A."/>
            <person name="Kohara Y."/>
            <person name="Fujiyama A."/>
            <person name="Anterola A."/>
            <person name="Aoki S."/>
            <person name="Ashton N."/>
            <person name="Barbazuk W.B."/>
            <person name="Barker E."/>
            <person name="Bennetzen J."/>
            <person name="Bezanilla M."/>
            <person name="Blankenship R."/>
            <person name="Cho S.H."/>
            <person name="Dutcher S."/>
            <person name="Estelle M."/>
            <person name="Fawcett J.A."/>
            <person name="Gundlach H."/>
            <person name="Hanada K."/>
            <person name="Heyl A."/>
            <person name="Hicks K.A."/>
            <person name="Hugh J."/>
            <person name="Lohr M."/>
            <person name="Mayer K."/>
            <person name="Melkozernov A."/>
            <person name="Murata T."/>
            <person name="Nelson D."/>
            <person name="Pils B."/>
            <person name="Prigge M."/>
            <person name="Reiss B."/>
            <person name="Renner T."/>
            <person name="Rombauts S."/>
            <person name="Rushton P."/>
            <person name="Sanderfoot A."/>
            <person name="Schween G."/>
            <person name="Shiu S.-H."/>
            <person name="Stueber K."/>
            <person name="Theodoulou F.L."/>
            <person name="Tu H."/>
            <person name="Van de Peer Y."/>
            <person name="Verrier P.J."/>
            <person name="Waters E."/>
            <person name="Wood A."/>
            <person name="Yang L."/>
            <person name="Cove D."/>
            <person name="Cuming A."/>
            <person name="Hasebe M."/>
            <person name="Lucas S."/>
            <person name="Mishler D.B."/>
            <person name="Reski R."/>
            <person name="Grigoriev I."/>
            <person name="Quatrano R.S."/>
            <person name="Boore J.L."/>
        </authorList>
    </citation>
    <scope>NUCLEOTIDE SEQUENCE [LARGE SCALE GENOMIC DNA]</scope>
    <source>
        <strain evidence="7 8">cv. Gransden 2004</strain>
    </source>
</reference>
<dbReference type="Pfam" id="PF00560">
    <property type="entry name" value="LRR_1"/>
    <property type="match status" value="2"/>
</dbReference>
<dbReference type="Gene3D" id="3.80.10.10">
    <property type="entry name" value="Ribonuclease Inhibitor"/>
    <property type="match status" value="2"/>
</dbReference>
<comment type="subcellular location">
    <subcellularLocation>
        <location evidence="1">Cell envelope</location>
    </subcellularLocation>
</comment>
<evidence type="ECO:0000313" key="7">
    <source>
        <dbReference type="EnsemblPlants" id="Pp3c19_13129V3.1"/>
    </source>
</evidence>
<evidence type="ECO:0000313" key="8">
    <source>
        <dbReference type="Proteomes" id="UP000006727"/>
    </source>
</evidence>
<dbReference type="PANTHER" id="PTHR48059">
    <property type="entry name" value="POLYGALACTURONASE INHIBITOR 1"/>
    <property type="match status" value="1"/>
</dbReference>
<dbReference type="InterPro" id="IPR013210">
    <property type="entry name" value="LRR_N_plant-typ"/>
</dbReference>
<accession>A0A2K1IY96</accession>
<evidence type="ECO:0000256" key="2">
    <source>
        <dbReference type="ARBA" id="ARBA00022614"/>
    </source>
</evidence>
<feature type="domain" description="Leucine-rich repeat-containing N-terminal plant-type" evidence="5">
    <location>
        <begin position="6"/>
        <end position="38"/>
    </location>
</feature>
<gene>
    <name evidence="6" type="ORF">PHYPA_024065</name>
</gene>
<dbReference type="Proteomes" id="UP000006727">
    <property type="component" value="Chromosome 19"/>
</dbReference>
<dbReference type="AlphaFoldDB" id="A0A2K1IY96"/>
<evidence type="ECO:0000259" key="5">
    <source>
        <dbReference type="Pfam" id="PF08263"/>
    </source>
</evidence>
<reference evidence="6 8" key="2">
    <citation type="journal article" date="2018" name="Plant J.">
        <title>The Physcomitrella patens chromosome-scale assembly reveals moss genome structure and evolution.</title>
        <authorList>
            <person name="Lang D."/>
            <person name="Ullrich K.K."/>
            <person name="Murat F."/>
            <person name="Fuchs J."/>
            <person name="Jenkins J."/>
            <person name="Haas F.B."/>
            <person name="Piednoel M."/>
            <person name="Gundlach H."/>
            <person name="Van Bel M."/>
            <person name="Meyberg R."/>
            <person name="Vives C."/>
            <person name="Morata J."/>
            <person name="Symeonidi A."/>
            <person name="Hiss M."/>
            <person name="Muchero W."/>
            <person name="Kamisugi Y."/>
            <person name="Saleh O."/>
            <person name="Blanc G."/>
            <person name="Decker E.L."/>
            <person name="van Gessel N."/>
            <person name="Grimwood J."/>
            <person name="Hayes R.D."/>
            <person name="Graham S.W."/>
            <person name="Gunter L.E."/>
            <person name="McDaniel S.F."/>
            <person name="Hoernstein S.N.W."/>
            <person name="Larsson A."/>
            <person name="Li F.W."/>
            <person name="Perroud P.F."/>
            <person name="Phillips J."/>
            <person name="Ranjan P."/>
            <person name="Rokshar D.S."/>
            <person name="Rothfels C.J."/>
            <person name="Schneider L."/>
            <person name="Shu S."/>
            <person name="Stevenson D.W."/>
            <person name="Thummler F."/>
            <person name="Tillich M."/>
            <person name="Villarreal Aguilar J.C."/>
            <person name="Widiez T."/>
            <person name="Wong G.K."/>
            <person name="Wymore A."/>
            <person name="Zhang Y."/>
            <person name="Zimmer A.D."/>
            <person name="Quatrano R.S."/>
            <person name="Mayer K.F.X."/>
            <person name="Goodstein D."/>
            <person name="Casacuberta J.M."/>
            <person name="Vandepoele K."/>
            <person name="Reski R."/>
            <person name="Cuming A.C."/>
            <person name="Tuskan G.A."/>
            <person name="Maumus F."/>
            <person name="Salse J."/>
            <person name="Schmutz J."/>
            <person name="Rensing S.A."/>
        </authorList>
    </citation>
    <scope>NUCLEOTIDE SEQUENCE [LARGE SCALE GENOMIC DNA]</scope>
    <source>
        <strain evidence="7 8">cv. Gransden 2004</strain>
    </source>
</reference>
<reference evidence="7" key="3">
    <citation type="submission" date="2020-12" db="UniProtKB">
        <authorList>
            <consortium name="EnsemblPlants"/>
        </authorList>
    </citation>
    <scope>IDENTIFICATION</scope>
</reference>
<keyword evidence="8" id="KW-1185">Reference proteome</keyword>
<dbReference type="InParanoid" id="A0A2K1IY96"/>
<evidence type="ECO:0000313" key="6">
    <source>
        <dbReference type="EMBL" id="PNR34248.1"/>
    </source>
</evidence>
<dbReference type="InterPro" id="IPR051848">
    <property type="entry name" value="PGIP"/>
</dbReference>
<keyword evidence="3" id="KW-0677">Repeat</keyword>
<sequence>MPICNAGDRDKLLQFKSQLDNPENPLNAWQPGSSCCNWGFLFVVECNGAGRINTTYLTDSFDDETIPAGYQVKVKLGVRNPGASLGDLTELTTLVMRRASFRFAYAVPPQFGKLVKLERFTLENRDFIRRSPEFIGNLAPLSELSMTGNQWTGGIPITQLTKLDFVSFDDNKISGCIPKWLGNLKVHGTPKPIGSRGTPRLAGNPFTSQIIGELCNIKDLNELYISGTNIANCKKLFVLHLNNNKLQGQFPGALTQLTSLSSLYLGSDTRHRNQLTGPFPLGIGDLNLIKFDVGNNKLHGLIPSSYGPFELGARPGTKFSGSNCWSNPL</sequence>
<dbReference type="Gramene" id="Pp3c19_13129V3.1">
    <property type="protein sequence ID" value="Pp3c19_13129V3.1"/>
    <property type="gene ID" value="Pp3c19_13129"/>
</dbReference>
<dbReference type="PANTHER" id="PTHR48059:SF30">
    <property type="entry name" value="OS06G0587000 PROTEIN"/>
    <property type="match status" value="1"/>
</dbReference>
<proteinExistence type="inferred from homology"/>
<dbReference type="InterPro" id="IPR032675">
    <property type="entry name" value="LRR_dom_sf"/>
</dbReference>